<dbReference type="Gene3D" id="3.40.190.10">
    <property type="entry name" value="Periplasmic binding protein-like II"/>
    <property type="match status" value="1"/>
</dbReference>
<evidence type="ECO:0000313" key="10">
    <source>
        <dbReference type="Proteomes" id="UP000322000"/>
    </source>
</evidence>
<evidence type="ECO:0000256" key="4">
    <source>
        <dbReference type="ARBA" id="ARBA00022989"/>
    </source>
</evidence>
<keyword evidence="4 8" id="KW-1133">Transmembrane helix</keyword>
<dbReference type="AlphaFoldDB" id="A0A7E5WA79"/>
<evidence type="ECO:0000256" key="5">
    <source>
        <dbReference type="ARBA" id="ARBA00023136"/>
    </source>
</evidence>
<keyword evidence="10" id="KW-1185">Reference proteome</keyword>
<dbReference type="Proteomes" id="UP000322000">
    <property type="component" value="Chromosome 14"/>
</dbReference>
<gene>
    <name evidence="11" type="primary">LOC113500846</name>
</gene>
<evidence type="ECO:0000256" key="1">
    <source>
        <dbReference type="ARBA" id="ARBA00004651"/>
    </source>
</evidence>
<protein>
    <submittedName>
        <fullName evidence="11">Uncharacterized protein LOC113500846</fullName>
    </submittedName>
</protein>
<dbReference type="Pfam" id="PF24061">
    <property type="entry name" value="LBD_receptor"/>
    <property type="match status" value="1"/>
</dbReference>
<dbReference type="InterPro" id="IPR056198">
    <property type="entry name" value="LBD_receptor"/>
</dbReference>
<comment type="subcellular location">
    <subcellularLocation>
        <location evidence="1">Cell membrane</location>
        <topology evidence="1">Multi-pass membrane protein</topology>
    </subcellularLocation>
</comment>
<evidence type="ECO:0000256" key="3">
    <source>
        <dbReference type="ARBA" id="ARBA00022692"/>
    </source>
</evidence>
<name>A0A7E5WA79_TRINI</name>
<dbReference type="RefSeq" id="XP_026737545.1">
    <property type="nucleotide sequence ID" value="XM_026881744.1"/>
</dbReference>
<feature type="transmembrane region" description="Helical" evidence="8">
    <location>
        <begin position="551"/>
        <end position="574"/>
    </location>
</feature>
<dbReference type="FunCoup" id="A0A7E5WA79">
    <property type="interactions" value="5"/>
</dbReference>
<feature type="transmembrane region" description="Helical" evidence="8">
    <location>
        <begin position="379"/>
        <end position="396"/>
    </location>
</feature>
<dbReference type="InterPro" id="IPR052192">
    <property type="entry name" value="Insect_Ionotropic_Sensory_Rcpt"/>
</dbReference>
<organism evidence="10 11">
    <name type="scientific">Trichoplusia ni</name>
    <name type="common">Cabbage looper</name>
    <dbReference type="NCBI Taxonomy" id="7111"/>
    <lineage>
        <taxon>Eukaryota</taxon>
        <taxon>Metazoa</taxon>
        <taxon>Ecdysozoa</taxon>
        <taxon>Arthropoda</taxon>
        <taxon>Hexapoda</taxon>
        <taxon>Insecta</taxon>
        <taxon>Pterygota</taxon>
        <taxon>Neoptera</taxon>
        <taxon>Endopterygota</taxon>
        <taxon>Lepidoptera</taxon>
        <taxon>Glossata</taxon>
        <taxon>Ditrysia</taxon>
        <taxon>Noctuoidea</taxon>
        <taxon>Noctuidae</taxon>
        <taxon>Plusiinae</taxon>
        <taxon>Trichoplusia</taxon>
    </lineage>
</organism>
<feature type="domain" description="Putative ionotropic receptor ligand binding" evidence="9">
    <location>
        <begin position="73"/>
        <end position="165"/>
    </location>
</feature>
<evidence type="ECO:0000256" key="6">
    <source>
        <dbReference type="ARBA" id="ARBA00023170"/>
    </source>
</evidence>
<reference evidence="11" key="1">
    <citation type="submission" date="2025-08" db="UniProtKB">
        <authorList>
            <consortium name="RefSeq"/>
        </authorList>
    </citation>
    <scope>IDENTIFICATION</scope>
</reference>
<keyword evidence="5 8" id="KW-0472">Membrane</keyword>
<dbReference type="SUPFAM" id="SSF53850">
    <property type="entry name" value="Periplasmic binding protein-like II"/>
    <property type="match status" value="1"/>
</dbReference>
<evidence type="ECO:0000256" key="7">
    <source>
        <dbReference type="ARBA" id="ARBA00023180"/>
    </source>
</evidence>
<dbReference type="GeneID" id="113500846"/>
<evidence type="ECO:0000256" key="2">
    <source>
        <dbReference type="ARBA" id="ARBA00022475"/>
    </source>
</evidence>
<keyword evidence="3 8" id="KW-0812">Transmembrane</keyword>
<proteinExistence type="predicted"/>
<accession>A0A7E5WA79</accession>
<evidence type="ECO:0000313" key="11">
    <source>
        <dbReference type="RefSeq" id="XP_026737545.1"/>
    </source>
</evidence>
<dbReference type="PANTHER" id="PTHR42643:SF30">
    <property type="entry name" value="IONOTROPIC RECEPTOR 40A-RELATED"/>
    <property type="match status" value="1"/>
</dbReference>
<dbReference type="InParanoid" id="A0A7E5WA79"/>
<dbReference type="KEGG" id="tnl:113500846"/>
<dbReference type="PANTHER" id="PTHR42643">
    <property type="entry name" value="IONOTROPIC RECEPTOR 20A-RELATED"/>
    <property type="match status" value="1"/>
</dbReference>
<keyword evidence="6" id="KW-0675">Receptor</keyword>
<keyword evidence="2" id="KW-1003">Cell membrane</keyword>
<sequence>MAISDYYLSSSTNDNLNLGDEAVKVALQNFNLQYTTFLYFNTTFFYGVELFLRVFGHKVVVNRGHFRPALTRKLSQFVIFGSDTSEVEQFFNVIKEYEMDNTGKFIIVCQSTDSIDCDERTLTRMLWDYKVVNVVIIKTETTQAVCYTYYPIADEACNNTAPVKLEKGQYVRTSFGAVFEMKFKNLQLCPLIGSTFIQTPYMNLVFGKPVGSDGDLLRMIAEGLNTSLEMMTPHRGDGWGWREPNGTWMGSLADVDEEIANFSMTSGAVTLTRFSDFQMSLNYYTSNVVWVSHVAPVQNEALKLMHPFRAYSRIALIVSFLIVVICAFFVKSWFWTYMCRTSNAETPSKSVVFYAWMVCMGQSLIKMPTKSSFLQMTMLWVWYCFLIRTAYQVYLISSLKGKFYEKDFETIEDVINAKYLFGGGPALKDYYSEYPSVYDNWVNINTADIIPTVLNISQGMKFVIAMNSDTAKMVIRKHAASLHILPQKVVTSPTVIFFKKFSPLVESFNLMLSRLISSGFPSKLHQIYTSVKKIDHGGEEGETLQILHFTACYLILISGWVVSFIFFIVEFYFGRYYQHPTEDL</sequence>
<dbReference type="Gene3D" id="1.10.287.70">
    <property type="match status" value="1"/>
</dbReference>
<feature type="transmembrane region" description="Helical" evidence="8">
    <location>
        <begin position="310"/>
        <end position="330"/>
    </location>
</feature>
<evidence type="ECO:0000259" key="9">
    <source>
        <dbReference type="Pfam" id="PF24061"/>
    </source>
</evidence>
<keyword evidence="7" id="KW-0325">Glycoprotein</keyword>
<dbReference type="OrthoDB" id="8050636at2759"/>
<dbReference type="GO" id="GO:0005886">
    <property type="term" value="C:plasma membrane"/>
    <property type="evidence" value="ECO:0007669"/>
    <property type="project" value="UniProtKB-SubCell"/>
</dbReference>
<evidence type="ECO:0000256" key="8">
    <source>
        <dbReference type="SAM" id="Phobius"/>
    </source>
</evidence>